<dbReference type="OrthoDB" id="5793951at2759"/>
<dbReference type="eggNOG" id="ENOG502TJKP">
    <property type="taxonomic scope" value="Eukaryota"/>
</dbReference>
<dbReference type="OMA" id="PIRESCK"/>
<feature type="transmembrane region" description="Helical" evidence="1">
    <location>
        <begin position="55"/>
        <end position="78"/>
    </location>
</feature>
<evidence type="ECO:0000313" key="3">
    <source>
        <dbReference type="Proteomes" id="UP000008281"/>
    </source>
</evidence>
<keyword evidence="3" id="KW-1185">Reference proteome</keyword>
<keyword evidence="1" id="KW-0472">Membrane</keyword>
<accession>E3NEL4</accession>
<feature type="transmembrane region" description="Helical" evidence="1">
    <location>
        <begin position="136"/>
        <end position="167"/>
    </location>
</feature>
<dbReference type="Proteomes" id="UP000008281">
    <property type="component" value="Unassembled WGS sequence"/>
</dbReference>
<dbReference type="EMBL" id="DS268622">
    <property type="protein sequence ID" value="EFO94658.1"/>
    <property type="molecule type" value="Genomic_DNA"/>
</dbReference>
<name>E3NEL4_CAERE</name>
<organism evidence="3">
    <name type="scientific">Caenorhabditis remanei</name>
    <name type="common">Caenorhabditis vulgaris</name>
    <dbReference type="NCBI Taxonomy" id="31234"/>
    <lineage>
        <taxon>Eukaryota</taxon>
        <taxon>Metazoa</taxon>
        <taxon>Ecdysozoa</taxon>
        <taxon>Nematoda</taxon>
        <taxon>Chromadorea</taxon>
        <taxon>Rhabditida</taxon>
        <taxon>Rhabditina</taxon>
        <taxon>Rhabditomorpha</taxon>
        <taxon>Rhabditoidea</taxon>
        <taxon>Rhabditidae</taxon>
        <taxon>Peloderinae</taxon>
        <taxon>Caenorhabditis</taxon>
    </lineage>
</organism>
<feature type="transmembrane region" description="Helical" evidence="1">
    <location>
        <begin position="12"/>
        <end position="35"/>
    </location>
</feature>
<evidence type="ECO:0008006" key="4">
    <source>
        <dbReference type="Google" id="ProtNLM"/>
    </source>
</evidence>
<dbReference type="PROSITE" id="PS51257">
    <property type="entry name" value="PROKAR_LIPOPROTEIN"/>
    <property type="match status" value="1"/>
</dbReference>
<keyword evidence="1" id="KW-0812">Transmembrane</keyword>
<sequence>MKSNKTPKFVKILVICLLSWISFVFISGCITQNIIFLDPGWGYDPTAPYSELFNVLEISLTIPSLVISYLSYLIIIFLICTKRTLKSHGRSRKEEIRILLQSTFITTYLAILVITWNPDLFPFVKFLDVSKKRNRAIINGLWILHCYINPAMIIIFNKFVFCFLFFIKLSVFRPIRESCKKVLNRKCCGSNSISVLKPSNSLFT</sequence>
<dbReference type="InParanoid" id="E3NEL4"/>
<evidence type="ECO:0000313" key="2">
    <source>
        <dbReference type="EMBL" id="EFO94658.1"/>
    </source>
</evidence>
<reference evidence="2" key="1">
    <citation type="submission" date="2007-07" db="EMBL/GenBank/DDBJ databases">
        <title>PCAP assembly of the Caenorhabditis remanei genome.</title>
        <authorList>
            <consortium name="The Caenorhabditis remanei Sequencing Consortium"/>
            <person name="Wilson R.K."/>
        </authorList>
    </citation>
    <scope>NUCLEOTIDE SEQUENCE [LARGE SCALE GENOMIC DNA]</scope>
    <source>
        <strain evidence="2">PB4641</strain>
    </source>
</reference>
<dbReference type="HOGENOM" id="CLU_1344369_0_0_1"/>
<feature type="transmembrane region" description="Helical" evidence="1">
    <location>
        <begin position="98"/>
        <end position="116"/>
    </location>
</feature>
<protein>
    <recommendedName>
        <fullName evidence="4">G-protein coupled receptors family 1 profile domain-containing protein</fullName>
    </recommendedName>
</protein>
<proteinExistence type="predicted"/>
<gene>
    <name evidence="2" type="ORF">CRE_07837</name>
</gene>
<evidence type="ECO:0000256" key="1">
    <source>
        <dbReference type="SAM" id="Phobius"/>
    </source>
</evidence>
<keyword evidence="1" id="KW-1133">Transmembrane helix</keyword>
<dbReference type="AlphaFoldDB" id="E3NEL4"/>